<sequence>MNYFLDTNICIYFLKGIYPNIKLEIEQTPPDNIKIASIVKAELLFGAENSIHKKKNLELINKFLLPFEIVPFDDKSTNVYSKIHFELNKIEKPIGPNDLILAATTLANKGTLVSSNAKEFLHVKNLKVINWAQKIT</sequence>
<comment type="cofactor">
    <cofactor evidence="1">
        <name>Mg(2+)</name>
        <dbReference type="ChEBI" id="CHEBI:18420"/>
    </cofactor>
</comment>
<dbReference type="CDD" id="cd09881">
    <property type="entry name" value="PIN_VapC4-5_FitB-like"/>
    <property type="match status" value="1"/>
</dbReference>
<keyword evidence="2" id="KW-0540">Nuclease</keyword>
<evidence type="ECO:0000256" key="6">
    <source>
        <dbReference type="ARBA" id="ARBA00038093"/>
    </source>
</evidence>
<dbReference type="Gene3D" id="3.40.50.1010">
    <property type="entry name" value="5'-nuclease"/>
    <property type="match status" value="1"/>
</dbReference>
<keyword evidence="4" id="KW-0378">Hydrolase</keyword>
<gene>
    <name evidence="8" type="ORF">ASZ90_003928</name>
</gene>
<name>A0A0W8FZB8_9ZZZZ</name>
<dbReference type="AlphaFoldDB" id="A0A0W8FZB8"/>
<dbReference type="Pfam" id="PF01850">
    <property type="entry name" value="PIN"/>
    <property type="match status" value="1"/>
</dbReference>
<proteinExistence type="inferred from homology"/>
<dbReference type="GO" id="GO:0004518">
    <property type="term" value="F:nuclease activity"/>
    <property type="evidence" value="ECO:0007669"/>
    <property type="project" value="UniProtKB-KW"/>
</dbReference>
<evidence type="ECO:0000256" key="3">
    <source>
        <dbReference type="ARBA" id="ARBA00022723"/>
    </source>
</evidence>
<evidence type="ECO:0000256" key="5">
    <source>
        <dbReference type="ARBA" id="ARBA00022842"/>
    </source>
</evidence>
<dbReference type="InterPro" id="IPR029060">
    <property type="entry name" value="PIN-like_dom_sf"/>
</dbReference>
<keyword evidence="3" id="KW-0479">Metal-binding</keyword>
<dbReference type="GO" id="GO:0046872">
    <property type="term" value="F:metal ion binding"/>
    <property type="evidence" value="ECO:0007669"/>
    <property type="project" value="UniProtKB-KW"/>
</dbReference>
<evidence type="ECO:0000259" key="7">
    <source>
        <dbReference type="Pfam" id="PF01850"/>
    </source>
</evidence>
<evidence type="ECO:0000256" key="1">
    <source>
        <dbReference type="ARBA" id="ARBA00001946"/>
    </source>
</evidence>
<comment type="similarity">
    <text evidence="6">Belongs to the PINc/VapC protein family.</text>
</comment>
<dbReference type="SUPFAM" id="SSF88723">
    <property type="entry name" value="PIN domain-like"/>
    <property type="match status" value="1"/>
</dbReference>
<dbReference type="GO" id="GO:0016787">
    <property type="term" value="F:hydrolase activity"/>
    <property type="evidence" value="ECO:0007669"/>
    <property type="project" value="UniProtKB-KW"/>
</dbReference>
<dbReference type="InterPro" id="IPR002716">
    <property type="entry name" value="PIN_dom"/>
</dbReference>
<evidence type="ECO:0000256" key="4">
    <source>
        <dbReference type="ARBA" id="ARBA00022801"/>
    </source>
</evidence>
<dbReference type="PANTHER" id="PTHR33653">
    <property type="entry name" value="RIBONUCLEASE VAPC2"/>
    <property type="match status" value="1"/>
</dbReference>
<dbReference type="InterPro" id="IPR050556">
    <property type="entry name" value="Type_II_TA_system_RNase"/>
</dbReference>
<keyword evidence="5" id="KW-0460">Magnesium</keyword>
<evidence type="ECO:0000256" key="2">
    <source>
        <dbReference type="ARBA" id="ARBA00022722"/>
    </source>
</evidence>
<feature type="domain" description="PIN" evidence="7">
    <location>
        <begin position="3"/>
        <end position="124"/>
    </location>
</feature>
<protein>
    <submittedName>
        <fullName evidence="8">Vapc toxin protein</fullName>
    </submittedName>
</protein>
<accession>A0A0W8FZB8</accession>
<organism evidence="8">
    <name type="scientific">hydrocarbon metagenome</name>
    <dbReference type="NCBI Taxonomy" id="938273"/>
    <lineage>
        <taxon>unclassified sequences</taxon>
        <taxon>metagenomes</taxon>
        <taxon>ecological metagenomes</taxon>
    </lineage>
</organism>
<reference evidence="8" key="1">
    <citation type="journal article" date="2015" name="Proc. Natl. Acad. Sci. U.S.A.">
        <title>Networks of energetic and metabolic interactions define dynamics in microbial communities.</title>
        <authorList>
            <person name="Embree M."/>
            <person name="Liu J.K."/>
            <person name="Al-Bassam M.M."/>
            <person name="Zengler K."/>
        </authorList>
    </citation>
    <scope>NUCLEOTIDE SEQUENCE</scope>
</reference>
<dbReference type="PANTHER" id="PTHR33653:SF1">
    <property type="entry name" value="RIBONUCLEASE VAPC2"/>
    <property type="match status" value="1"/>
</dbReference>
<dbReference type="EMBL" id="LNQE01000502">
    <property type="protein sequence ID" value="KUG26240.1"/>
    <property type="molecule type" value="Genomic_DNA"/>
</dbReference>
<comment type="caution">
    <text evidence="8">The sequence shown here is derived from an EMBL/GenBank/DDBJ whole genome shotgun (WGS) entry which is preliminary data.</text>
</comment>
<evidence type="ECO:0000313" key="8">
    <source>
        <dbReference type="EMBL" id="KUG26240.1"/>
    </source>
</evidence>